<keyword evidence="2" id="KW-1185">Reference proteome</keyword>
<accession>A0A8J5FHD0</accession>
<name>A0A8J5FHD0_ZINOF</name>
<reference evidence="1 2" key="1">
    <citation type="submission" date="2020-08" db="EMBL/GenBank/DDBJ databases">
        <title>Plant Genome Project.</title>
        <authorList>
            <person name="Zhang R.-G."/>
        </authorList>
    </citation>
    <scope>NUCLEOTIDE SEQUENCE [LARGE SCALE GENOMIC DNA]</scope>
    <source>
        <tissue evidence="1">Rhizome</tissue>
    </source>
</reference>
<protein>
    <submittedName>
        <fullName evidence="1">Uncharacterized protein</fullName>
    </submittedName>
</protein>
<sequence length="165" mass="18303">MSAPMITGCQRFIASPHAFSQDGKKLLVCTGCIISIFSASTRMQILELEGGHNDRVTFVIVVSVASHLTEFIKKMKIQFPVHSMITELEGGHIDRVTSVIIVLVASPSSKFMSYYWTSSLYGTICYSDFTSAELIKKVKIQFPVHSMVSRNFVSGSVFLLVFLLP</sequence>
<proteinExistence type="predicted"/>
<dbReference type="PANTHER" id="PTHR45176">
    <property type="entry name" value="TRANSDUCIN FAMILY PROTEIN / WD-40 REPEAT FAMILY PROTEIN-RELATED"/>
    <property type="match status" value="1"/>
</dbReference>
<organism evidence="1 2">
    <name type="scientific">Zingiber officinale</name>
    <name type="common">Ginger</name>
    <name type="synonym">Amomum zingiber</name>
    <dbReference type="NCBI Taxonomy" id="94328"/>
    <lineage>
        <taxon>Eukaryota</taxon>
        <taxon>Viridiplantae</taxon>
        <taxon>Streptophyta</taxon>
        <taxon>Embryophyta</taxon>
        <taxon>Tracheophyta</taxon>
        <taxon>Spermatophyta</taxon>
        <taxon>Magnoliopsida</taxon>
        <taxon>Liliopsida</taxon>
        <taxon>Zingiberales</taxon>
        <taxon>Zingiberaceae</taxon>
        <taxon>Zingiber</taxon>
    </lineage>
</organism>
<evidence type="ECO:0000313" key="1">
    <source>
        <dbReference type="EMBL" id="KAG6487381.1"/>
    </source>
</evidence>
<dbReference type="PANTHER" id="PTHR45176:SF1">
    <property type="entry name" value="TRANSDUCIN FAMILY PROTEIN _ WD-40 REPEAT FAMILY PROTEIN-RELATED"/>
    <property type="match status" value="1"/>
</dbReference>
<dbReference type="AlphaFoldDB" id="A0A8J5FHD0"/>
<dbReference type="InterPro" id="IPR011047">
    <property type="entry name" value="Quinoprotein_ADH-like_sf"/>
</dbReference>
<dbReference type="Proteomes" id="UP000734854">
    <property type="component" value="Unassembled WGS sequence"/>
</dbReference>
<dbReference type="SUPFAM" id="SSF50998">
    <property type="entry name" value="Quinoprotein alcohol dehydrogenase-like"/>
    <property type="match status" value="1"/>
</dbReference>
<comment type="caution">
    <text evidence="1">The sequence shown here is derived from an EMBL/GenBank/DDBJ whole genome shotgun (WGS) entry which is preliminary data.</text>
</comment>
<dbReference type="EMBL" id="JACMSC010000015">
    <property type="protein sequence ID" value="KAG6487381.1"/>
    <property type="molecule type" value="Genomic_DNA"/>
</dbReference>
<gene>
    <name evidence="1" type="ORF">ZIOFF_055967</name>
</gene>
<evidence type="ECO:0000313" key="2">
    <source>
        <dbReference type="Proteomes" id="UP000734854"/>
    </source>
</evidence>